<organism evidence="2">
    <name type="scientific">marine sediment metagenome</name>
    <dbReference type="NCBI Taxonomy" id="412755"/>
    <lineage>
        <taxon>unclassified sequences</taxon>
        <taxon>metagenomes</taxon>
        <taxon>ecological metagenomes</taxon>
    </lineage>
</organism>
<dbReference type="EMBL" id="LAZR01018376">
    <property type="protein sequence ID" value="KKL96643.1"/>
    <property type="molecule type" value="Genomic_DNA"/>
</dbReference>
<sequence length="56" mass="5977">MSKSKWAGILGGLSVATPGIISWLNGNGFGLQEIWAGLIVILAVFGIRDLPVLNRR</sequence>
<feature type="transmembrane region" description="Helical" evidence="1">
    <location>
        <begin position="34"/>
        <end position="53"/>
    </location>
</feature>
<name>A0A0F9GCX5_9ZZZZ</name>
<comment type="caution">
    <text evidence="2">The sequence shown here is derived from an EMBL/GenBank/DDBJ whole genome shotgun (WGS) entry which is preliminary data.</text>
</comment>
<dbReference type="AlphaFoldDB" id="A0A0F9GCX5"/>
<keyword evidence="1" id="KW-0472">Membrane</keyword>
<protein>
    <submittedName>
        <fullName evidence="2">Uncharacterized protein</fullName>
    </submittedName>
</protein>
<proteinExistence type="predicted"/>
<gene>
    <name evidence="2" type="ORF">LCGC14_1842410</name>
</gene>
<keyword evidence="1" id="KW-0812">Transmembrane</keyword>
<evidence type="ECO:0000313" key="2">
    <source>
        <dbReference type="EMBL" id="KKL96643.1"/>
    </source>
</evidence>
<accession>A0A0F9GCX5</accession>
<keyword evidence="1" id="KW-1133">Transmembrane helix</keyword>
<evidence type="ECO:0000256" key="1">
    <source>
        <dbReference type="SAM" id="Phobius"/>
    </source>
</evidence>
<reference evidence="2" key="1">
    <citation type="journal article" date="2015" name="Nature">
        <title>Complex archaea that bridge the gap between prokaryotes and eukaryotes.</title>
        <authorList>
            <person name="Spang A."/>
            <person name="Saw J.H."/>
            <person name="Jorgensen S.L."/>
            <person name="Zaremba-Niedzwiedzka K."/>
            <person name="Martijn J."/>
            <person name="Lind A.E."/>
            <person name="van Eijk R."/>
            <person name="Schleper C."/>
            <person name="Guy L."/>
            <person name="Ettema T.J."/>
        </authorList>
    </citation>
    <scope>NUCLEOTIDE SEQUENCE</scope>
</reference>